<evidence type="ECO:0000259" key="5">
    <source>
        <dbReference type="Pfam" id="PF17733"/>
    </source>
</evidence>
<dbReference type="GO" id="GO:0140993">
    <property type="term" value="F:histone modifying activity"/>
    <property type="evidence" value="ECO:0007669"/>
    <property type="project" value="UniProtKB-ARBA"/>
</dbReference>
<comment type="function">
    <text evidence="3">Component of the PEX13-PEX14 docking complex, a translocon channel that specifically mediates the import of peroxisomal cargo proteins bound to PEX5 receptor. The PEX13-PEX14 docking complex forms a large import pore which can be opened to a diameter of about 9 nm. Mechanistically, PEX5 receptor along with cargo proteins associates with the PEX14 subunit of the PEX13-PEX14 docking complex in the cytosol, leading to the insertion of the receptor into the organelle membrane with the concomitant translocation of the cargo into the peroxisome matrix.</text>
</comment>
<feature type="region of interest" description="Disordered" evidence="4">
    <location>
        <begin position="301"/>
        <end position="321"/>
    </location>
</feature>
<keyword evidence="3" id="KW-0576">Peroxisome</keyword>
<dbReference type="SMART" id="SM00541">
    <property type="entry name" value="FYRN"/>
    <property type="match status" value="1"/>
</dbReference>
<dbReference type="Pfam" id="PF05965">
    <property type="entry name" value="FYRC"/>
    <property type="match status" value="1"/>
</dbReference>
<dbReference type="InterPro" id="IPR003888">
    <property type="entry name" value="FYrich_N"/>
</dbReference>
<dbReference type="PROSITE" id="PS51542">
    <property type="entry name" value="FYRN"/>
    <property type="match status" value="1"/>
</dbReference>
<comment type="similarity">
    <text evidence="3">Belongs to the peroxin-14 family.</text>
</comment>
<accession>A0AAV0ZTJ7</accession>
<evidence type="ECO:0000313" key="7">
    <source>
        <dbReference type="Proteomes" id="UP001157006"/>
    </source>
</evidence>
<organism evidence="6 7">
    <name type="scientific">Vicia faba</name>
    <name type="common">Broad bean</name>
    <name type="synonym">Faba vulgaris</name>
    <dbReference type="NCBI Taxonomy" id="3906"/>
    <lineage>
        <taxon>Eukaryota</taxon>
        <taxon>Viridiplantae</taxon>
        <taxon>Streptophyta</taxon>
        <taxon>Embryophyta</taxon>
        <taxon>Tracheophyta</taxon>
        <taxon>Spermatophyta</taxon>
        <taxon>Magnoliopsida</taxon>
        <taxon>eudicotyledons</taxon>
        <taxon>Gunneridae</taxon>
        <taxon>Pentapetalae</taxon>
        <taxon>rosids</taxon>
        <taxon>fabids</taxon>
        <taxon>Fabales</taxon>
        <taxon>Fabaceae</taxon>
        <taxon>Papilionoideae</taxon>
        <taxon>50 kb inversion clade</taxon>
        <taxon>NPAAA clade</taxon>
        <taxon>Hologalegina</taxon>
        <taxon>IRL clade</taxon>
        <taxon>Fabeae</taxon>
        <taxon>Vicia</taxon>
    </lineage>
</organism>
<gene>
    <name evidence="6" type="ORF">VFH_II248600</name>
</gene>
<feature type="compositionally biased region" description="Basic and acidic residues" evidence="4">
    <location>
        <begin position="83"/>
        <end position="92"/>
    </location>
</feature>
<keyword evidence="3" id="KW-0813">Transport</keyword>
<feature type="region of interest" description="Disordered" evidence="4">
    <location>
        <begin position="54"/>
        <end position="93"/>
    </location>
</feature>
<reference evidence="6 7" key="1">
    <citation type="submission" date="2023-01" db="EMBL/GenBank/DDBJ databases">
        <authorList>
            <person name="Kreplak J."/>
        </authorList>
    </citation>
    <scope>NUCLEOTIDE SEQUENCE [LARGE SCALE GENOMIC DNA]</scope>
</reference>
<keyword evidence="3" id="KW-0472">Membrane</keyword>
<proteinExistence type="inferred from homology"/>
<evidence type="ECO:0000256" key="4">
    <source>
        <dbReference type="SAM" id="MobiDB-lite"/>
    </source>
</evidence>
<keyword evidence="7" id="KW-1185">Reference proteome</keyword>
<keyword evidence="3" id="KW-0653">Protein transport</keyword>
<evidence type="ECO:0000256" key="3">
    <source>
        <dbReference type="RuleBase" id="RU367032"/>
    </source>
</evidence>
<feature type="region of interest" description="Disordered" evidence="4">
    <location>
        <begin position="269"/>
        <end position="289"/>
    </location>
</feature>
<dbReference type="InterPro" id="IPR003889">
    <property type="entry name" value="FYrich_C"/>
</dbReference>
<sequence>MLPREDPGSCSTQLLNVKQEPYEQRGPNLPSTPVDLSFHIGLTGAESVRNIPASSRVEAGDHSLESSEVRPPLKPQPSGTIKAKSEDNHEKLGGCSTSNVADNARAINGNVSCCPNNYRQKGPRIAKVVCRINCNVEPLEFGIVFSGKSRCSSQAIFPKGFRIRVRYINILDPCSTCYYISEILDAGRGSPLFMVSLENSPNEVFIRMSAIKCWDLVREVVSLLDKQIQEMKLMTNAIRRLEGQEDLRASQTSSKRLVVNGKADYDLHSERSLSPPASVEPSGPPHPKSYMEIMAMVQRGEKPSNIREINDLPPQPKSTAI</sequence>
<dbReference type="EMBL" id="OX451737">
    <property type="protein sequence ID" value="CAI8600951.1"/>
    <property type="molecule type" value="Genomic_DNA"/>
</dbReference>
<dbReference type="GO" id="GO:0048731">
    <property type="term" value="P:system development"/>
    <property type="evidence" value="ECO:0007669"/>
    <property type="project" value="UniProtKB-ARBA"/>
</dbReference>
<feature type="compositionally biased region" description="Basic and acidic residues" evidence="4">
    <location>
        <begin position="58"/>
        <end position="68"/>
    </location>
</feature>
<dbReference type="Pfam" id="PF05964">
    <property type="entry name" value="FYRN"/>
    <property type="match status" value="1"/>
</dbReference>
<dbReference type="Gene3D" id="3.30.160.360">
    <property type="match status" value="1"/>
</dbReference>
<feature type="domain" description="Peroxisomal membrane protein PEX14-like KPWE" evidence="5">
    <location>
        <begin position="285"/>
        <end position="313"/>
    </location>
</feature>
<evidence type="ECO:0000256" key="2">
    <source>
        <dbReference type="ARBA" id="ARBA00023242"/>
    </source>
</evidence>
<feature type="compositionally biased region" description="Basic and acidic residues" evidence="4">
    <location>
        <begin position="301"/>
        <end position="310"/>
    </location>
</feature>
<dbReference type="GO" id="GO:0016560">
    <property type="term" value="P:protein import into peroxisome matrix, docking"/>
    <property type="evidence" value="ECO:0007669"/>
    <property type="project" value="UniProtKB-UniRule"/>
</dbReference>
<keyword evidence="2" id="KW-0539">Nucleus</keyword>
<evidence type="ECO:0000256" key="1">
    <source>
        <dbReference type="ARBA" id="ARBA00004123"/>
    </source>
</evidence>
<evidence type="ECO:0000313" key="6">
    <source>
        <dbReference type="EMBL" id="CAI8600951.1"/>
    </source>
</evidence>
<dbReference type="GO" id="GO:0005634">
    <property type="term" value="C:nucleus"/>
    <property type="evidence" value="ECO:0007669"/>
    <property type="project" value="UniProtKB-SubCell"/>
</dbReference>
<dbReference type="Proteomes" id="UP001157006">
    <property type="component" value="Chromosome 2"/>
</dbReference>
<dbReference type="Pfam" id="PF17733">
    <property type="entry name" value="KPWE_dom"/>
    <property type="match status" value="1"/>
</dbReference>
<name>A0AAV0ZTJ7_VICFA</name>
<dbReference type="PANTHER" id="PTHR23058:SF0">
    <property type="entry name" value="PEROXISOMAL MEMBRANE PROTEIN PEX14"/>
    <property type="match status" value="1"/>
</dbReference>
<protein>
    <recommendedName>
        <fullName evidence="3">Peroxisomal membrane protein PEX14</fullName>
    </recommendedName>
    <alternativeName>
        <fullName evidence="3">Peroxin-14</fullName>
    </alternativeName>
</protein>
<dbReference type="InterPro" id="IPR040554">
    <property type="entry name" value="KPWE_PEX14_dom"/>
</dbReference>
<feature type="region of interest" description="Disordered" evidence="4">
    <location>
        <begin position="1"/>
        <end position="33"/>
    </location>
</feature>
<comment type="subcellular location">
    <subcellularLocation>
        <location evidence="1">Nucleus</location>
    </subcellularLocation>
    <subcellularLocation>
        <location evidence="3">Peroxisome membrane</location>
    </subcellularLocation>
</comment>
<dbReference type="GO" id="GO:1990429">
    <property type="term" value="C:peroxisomal importomer complex"/>
    <property type="evidence" value="ECO:0007669"/>
    <property type="project" value="TreeGrafter"/>
</dbReference>
<dbReference type="PANTHER" id="PTHR23058">
    <property type="entry name" value="PEROXISOMAL MEMBRANE PROTEIN PEX14"/>
    <property type="match status" value="1"/>
</dbReference>
<dbReference type="GO" id="GO:0005102">
    <property type="term" value="F:signaling receptor binding"/>
    <property type="evidence" value="ECO:0007669"/>
    <property type="project" value="TreeGrafter"/>
</dbReference>
<dbReference type="GO" id="GO:0005778">
    <property type="term" value="C:peroxisomal membrane"/>
    <property type="evidence" value="ECO:0007669"/>
    <property type="project" value="UniProtKB-SubCell"/>
</dbReference>
<dbReference type="AlphaFoldDB" id="A0AAV0ZTJ7"/>
<dbReference type="InterPro" id="IPR025655">
    <property type="entry name" value="PEX14"/>
</dbReference>